<protein>
    <submittedName>
        <fullName evidence="1">Uncharacterized protein</fullName>
    </submittedName>
</protein>
<keyword evidence="2" id="KW-1185">Reference proteome</keyword>
<evidence type="ECO:0000313" key="1">
    <source>
        <dbReference type="EMBL" id="UQX09887.1"/>
    </source>
</evidence>
<gene>
    <name evidence="1" type="ORF">M5I08_16710</name>
</gene>
<accession>A0ABY4QHC4</accession>
<dbReference type="EMBL" id="CP097320">
    <property type="protein sequence ID" value="UQX09887.1"/>
    <property type="molecule type" value="Genomic_DNA"/>
</dbReference>
<proteinExistence type="predicted"/>
<name>A0ABY4QHC4_9MYCO</name>
<dbReference type="RefSeq" id="WP_219069212.1">
    <property type="nucleotide sequence ID" value="NZ_CAJUXY010000051.1"/>
</dbReference>
<evidence type="ECO:0000313" key="2">
    <source>
        <dbReference type="Proteomes" id="UP001056610"/>
    </source>
</evidence>
<sequence>MDPLAGRNFAVRLRAQGAKDLRVVIDEGQAGLELVADDSTEPDAEARTLIMWGRRPEKCGNFRSYMPAPMLARMQILLSGY</sequence>
<reference evidence="1" key="1">
    <citation type="submission" date="2022-05" db="EMBL/GenBank/DDBJ databases">
        <title>A methanotrophic Mycobacterium dominates a cave microbial ecosystem.</title>
        <authorList>
            <person name="Van Spanning R.J.M."/>
            <person name="Guan Q."/>
            <person name="Melkonian C."/>
            <person name="Gallant J."/>
            <person name="Polerecky L."/>
            <person name="Flot J.-F."/>
            <person name="Brandt B.W."/>
            <person name="Braster M."/>
            <person name="Iturbe Espinoza P."/>
            <person name="Aerts J."/>
            <person name="Meima-Franke M."/>
            <person name="Piersma S.R."/>
            <person name="Bunduc C."/>
            <person name="Ummels R."/>
            <person name="Pain A."/>
            <person name="Fleming E.J."/>
            <person name="van der Wel N."/>
            <person name="Gherman V.D."/>
            <person name="Sarbu S.M."/>
            <person name="Bodelier P.L.E."/>
            <person name="Bitter W."/>
        </authorList>
    </citation>
    <scope>NUCLEOTIDE SEQUENCE</scope>
    <source>
        <strain evidence="1">Sulfur Cave</strain>
    </source>
</reference>
<dbReference type="Proteomes" id="UP001056610">
    <property type="component" value="Chromosome"/>
</dbReference>
<organism evidence="1 2">
    <name type="scientific">Candidatus Mycobacterium methanotrophicum</name>
    <dbReference type="NCBI Taxonomy" id="2943498"/>
    <lineage>
        <taxon>Bacteria</taxon>
        <taxon>Bacillati</taxon>
        <taxon>Actinomycetota</taxon>
        <taxon>Actinomycetes</taxon>
        <taxon>Mycobacteriales</taxon>
        <taxon>Mycobacteriaceae</taxon>
        <taxon>Mycobacterium</taxon>
    </lineage>
</organism>